<dbReference type="EMBL" id="JAZHXI010000001">
    <property type="protein sequence ID" value="KAL2076116.1"/>
    <property type="molecule type" value="Genomic_DNA"/>
</dbReference>
<feature type="region of interest" description="Disordered" evidence="1">
    <location>
        <begin position="1"/>
        <end position="23"/>
    </location>
</feature>
<evidence type="ECO:0000313" key="3">
    <source>
        <dbReference type="Proteomes" id="UP001595075"/>
    </source>
</evidence>
<dbReference type="Proteomes" id="UP001595075">
    <property type="component" value="Unassembled WGS sequence"/>
</dbReference>
<evidence type="ECO:0000313" key="2">
    <source>
        <dbReference type="EMBL" id="KAL2076116.1"/>
    </source>
</evidence>
<protein>
    <submittedName>
        <fullName evidence="2">Uncharacterized protein</fullName>
    </submittedName>
</protein>
<reference evidence="2 3" key="1">
    <citation type="journal article" date="2024" name="Commun. Biol.">
        <title>Comparative genomic analysis of thermophilic fungi reveals convergent evolutionary adaptations and gene losses.</title>
        <authorList>
            <person name="Steindorff A.S."/>
            <person name="Aguilar-Pontes M.V."/>
            <person name="Robinson A.J."/>
            <person name="Andreopoulos B."/>
            <person name="LaButti K."/>
            <person name="Kuo A."/>
            <person name="Mondo S."/>
            <person name="Riley R."/>
            <person name="Otillar R."/>
            <person name="Haridas S."/>
            <person name="Lipzen A."/>
            <person name="Grimwood J."/>
            <person name="Schmutz J."/>
            <person name="Clum A."/>
            <person name="Reid I.D."/>
            <person name="Moisan M.C."/>
            <person name="Butler G."/>
            <person name="Nguyen T.T.M."/>
            <person name="Dewar K."/>
            <person name="Conant G."/>
            <person name="Drula E."/>
            <person name="Henrissat B."/>
            <person name="Hansel C."/>
            <person name="Singer S."/>
            <person name="Hutchinson M.I."/>
            <person name="de Vries R.P."/>
            <person name="Natvig D.O."/>
            <person name="Powell A.J."/>
            <person name="Tsang A."/>
            <person name="Grigoriev I.V."/>
        </authorList>
    </citation>
    <scope>NUCLEOTIDE SEQUENCE [LARGE SCALE GENOMIC DNA]</scope>
    <source>
        <strain evidence="2 3">CBS 494.80</strain>
    </source>
</reference>
<evidence type="ECO:0000256" key="1">
    <source>
        <dbReference type="SAM" id="MobiDB-lite"/>
    </source>
</evidence>
<gene>
    <name evidence="2" type="ORF">VTL71DRAFT_1059</name>
</gene>
<organism evidence="2 3">
    <name type="scientific">Oculimacula yallundae</name>
    <dbReference type="NCBI Taxonomy" id="86028"/>
    <lineage>
        <taxon>Eukaryota</taxon>
        <taxon>Fungi</taxon>
        <taxon>Dikarya</taxon>
        <taxon>Ascomycota</taxon>
        <taxon>Pezizomycotina</taxon>
        <taxon>Leotiomycetes</taxon>
        <taxon>Helotiales</taxon>
        <taxon>Ploettnerulaceae</taxon>
        <taxon>Oculimacula</taxon>
    </lineage>
</organism>
<proteinExistence type="predicted"/>
<comment type="caution">
    <text evidence="2">The sequence shown here is derived from an EMBL/GenBank/DDBJ whole genome shotgun (WGS) entry which is preliminary data.</text>
</comment>
<keyword evidence="3" id="KW-1185">Reference proteome</keyword>
<name>A0ABR4D2X3_9HELO</name>
<sequence length="69" mass="7990">MAQQDNAAKLTRQKERERPGRRVQMSEELCLKIVYSLYVIPRVPVFPRSFIHVEEFDATQKNAAAPVEC</sequence>
<accession>A0ABR4D2X3</accession>